<name>A0A1I3T3L7_9HYPH</name>
<dbReference type="InterPro" id="IPR001347">
    <property type="entry name" value="SIS_dom"/>
</dbReference>
<dbReference type="GO" id="GO:1901135">
    <property type="term" value="P:carbohydrate derivative metabolic process"/>
    <property type="evidence" value="ECO:0007669"/>
    <property type="project" value="InterPro"/>
</dbReference>
<evidence type="ECO:0000313" key="2">
    <source>
        <dbReference type="EMBL" id="SFJ64799.1"/>
    </source>
</evidence>
<protein>
    <submittedName>
        <fullName evidence="2">Transcriptional regulator, RpiR family</fullName>
    </submittedName>
</protein>
<dbReference type="InterPro" id="IPR035472">
    <property type="entry name" value="RpiR-like_SIS"/>
</dbReference>
<dbReference type="Pfam" id="PF01380">
    <property type="entry name" value="SIS"/>
    <property type="match status" value="1"/>
</dbReference>
<evidence type="ECO:0000313" key="3">
    <source>
        <dbReference type="Proteomes" id="UP000242763"/>
    </source>
</evidence>
<dbReference type="Proteomes" id="UP000242763">
    <property type="component" value="Unassembled WGS sequence"/>
</dbReference>
<accession>A0A1I3T3L7</accession>
<dbReference type="PANTHER" id="PTHR30514">
    <property type="entry name" value="GLUCOKINASE"/>
    <property type="match status" value="1"/>
</dbReference>
<keyword evidence="3" id="KW-1185">Reference proteome</keyword>
<dbReference type="Gene3D" id="3.40.50.10490">
    <property type="entry name" value="Glucose-6-phosphate isomerase like protein, domain 1"/>
    <property type="match status" value="1"/>
</dbReference>
<dbReference type="GO" id="GO:0003677">
    <property type="term" value="F:DNA binding"/>
    <property type="evidence" value="ECO:0007669"/>
    <property type="project" value="InterPro"/>
</dbReference>
<evidence type="ECO:0000259" key="1">
    <source>
        <dbReference type="PROSITE" id="PS51464"/>
    </source>
</evidence>
<gene>
    <name evidence="2" type="ORF">SAMN03080618_03545</name>
</gene>
<reference evidence="3" key="1">
    <citation type="submission" date="2016-10" db="EMBL/GenBank/DDBJ databases">
        <authorList>
            <person name="Varghese N."/>
            <person name="Submissions S."/>
        </authorList>
    </citation>
    <scope>NUCLEOTIDE SEQUENCE [LARGE SCALE GENOMIC DNA]</scope>
    <source>
        <strain evidence="3">DSM 21857</strain>
    </source>
</reference>
<dbReference type="InterPro" id="IPR046348">
    <property type="entry name" value="SIS_dom_sf"/>
</dbReference>
<proteinExistence type="predicted"/>
<dbReference type="PROSITE" id="PS51464">
    <property type="entry name" value="SIS"/>
    <property type="match status" value="1"/>
</dbReference>
<organism evidence="2 3">
    <name type="scientific">Aquamicrobium aerolatum DSM 21857</name>
    <dbReference type="NCBI Taxonomy" id="1121003"/>
    <lineage>
        <taxon>Bacteria</taxon>
        <taxon>Pseudomonadati</taxon>
        <taxon>Pseudomonadota</taxon>
        <taxon>Alphaproteobacteria</taxon>
        <taxon>Hyphomicrobiales</taxon>
        <taxon>Phyllobacteriaceae</taxon>
        <taxon>Aerobium</taxon>
    </lineage>
</organism>
<dbReference type="GO" id="GO:0097367">
    <property type="term" value="F:carbohydrate derivative binding"/>
    <property type="evidence" value="ECO:0007669"/>
    <property type="project" value="InterPro"/>
</dbReference>
<sequence>MTPATMTRLAQRIGFDGYDSLRDLHAVALRRAEPQTFTVKAGEQVDRQKKDGDRALAETMLMRVAAQMQELTAAISLERLEKAAHTLSAAQRIYCVGMRSSYAIAWQFHYILSMIGGRSTLLDGPGGTGIDLTGRIAEGDVLLAVSVAPYTKATVDLARLATSRGAALIAVTDSEVSPLARIVRDVVPVPTDTASFLHTMAPAFAIAEILGALVAGHAGDAALAALKQFDGGAKELGIHIQPQRKRKMDTP</sequence>
<dbReference type="AlphaFoldDB" id="A0A1I3T3L7"/>
<dbReference type="STRING" id="1121003.SAMN03080618_03545"/>
<feature type="domain" description="SIS" evidence="1">
    <location>
        <begin position="83"/>
        <end position="215"/>
    </location>
</feature>
<dbReference type="InterPro" id="IPR047640">
    <property type="entry name" value="RpiR-like"/>
</dbReference>
<dbReference type="SUPFAM" id="SSF53697">
    <property type="entry name" value="SIS domain"/>
    <property type="match status" value="1"/>
</dbReference>
<dbReference type="PANTHER" id="PTHR30514:SF18">
    <property type="entry name" value="RPIR-FAMILY TRANSCRIPTIONAL REGULATOR"/>
    <property type="match status" value="1"/>
</dbReference>
<dbReference type="CDD" id="cd05013">
    <property type="entry name" value="SIS_RpiR"/>
    <property type="match status" value="1"/>
</dbReference>
<dbReference type="EMBL" id="FORF01000040">
    <property type="protein sequence ID" value="SFJ64799.1"/>
    <property type="molecule type" value="Genomic_DNA"/>
</dbReference>
<dbReference type="GO" id="GO:0003700">
    <property type="term" value="F:DNA-binding transcription factor activity"/>
    <property type="evidence" value="ECO:0007669"/>
    <property type="project" value="InterPro"/>
</dbReference>